<keyword evidence="2" id="KW-0574">Periplasm</keyword>
<comment type="subcellular location">
    <subcellularLocation>
        <location evidence="2">Periplasm</location>
    </subcellularLocation>
</comment>
<feature type="signal peptide" evidence="2">
    <location>
        <begin position="1"/>
        <end position="38"/>
    </location>
</feature>
<feature type="compositionally biased region" description="Low complexity" evidence="3">
    <location>
        <begin position="124"/>
        <end position="135"/>
    </location>
</feature>
<proteinExistence type="inferred from homology"/>
<dbReference type="EMBL" id="FMJD01000013">
    <property type="protein sequence ID" value="SCM78704.1"/>
    <property type="molecule type" value="Genomic_DNA"/>
</dbReference>
<reference evidence="5" key="1">
    <citation type="submission" date="2016-08" db="EMBL/GenBank/DDBJ databases">
        <authorList>
            <person name="Seilhamer J.J."/>
        </authorList>
    </citation>
    <scope>NUCLEOTIDE SEQUENCE</scope>
    <source>
        <strain evidence="5">86</strain>
    </source>
</reference>
<sequence length="384" mass="39170" precursor="true">MPALMTSRLFRPPSRFRFAALAIATLGAGLLAAAPASAGLFGSDPTPPAAIPGQQDAAQQAVRMDNMEQQMRSLNGRIDELTHQLEQLQNLLKRAQEDNEFRLQQLEGGKGQKRSEAAPPAAPPAAGSTAAADAPMDSVGEDGTMPAGFAIDAPGAVAATQPAPGTTLGTPPAPLGTLPGSMADAAAPSASAVGGPLDLSAIARGELAPTDTAITTSGGLAAAASQDLGAAGALAPPPVGGVAAPQQQMASVAPATVDPGADYDRAYSSIVSGDYASAETGFKKFLTDFPGDPRAADAQYWLGESYFSRHEYRDAATSYLATYKNHPTSQKAPDSLFKLGLSLEGLGETSAACATYGELTKKFPKAQSGLVSRVTTQKQKLGCD</sequence>
<dbReference type="HAMAP" id="MF_02066">
    <property type="entry name" value="CpoB"/>
    <property type="match status" value="1"/>
</dbReference>
<keyword evidence="2" id="KW-0175">Coiled coil</keyword>
<feature type="compositionally biased region" description="Low complexity" evidence="3">
    <location>
        <begin position="158"/>
        <end position="182"/>
    </location>
</feature>
<dbReference type="InterPro" id="IPR034706">
    <property type="entry name" value="CpoB"/>
</dbReference>
<evidence type="ECO:0000259" key="4">
    <source>
        <dbReference type="Pfam" id="PF13525"/>
    </source>
</evidence>
<evidence type="ECO:0000256" key="2">
    <source>
        <dbReference type="HAMAP-Rule" id="MF_02066"/>
    </source>
</evidence>
<comment type="function">
    <text evidence="2">Mediates coordination of peptidoglycan synthesis and outer membrane constriction during cell division.</text>
</comment>
<evidence type="ECO:0000313" key="5">
    <source>
        <dbReference type="EMBL" id="SCM78704.1"/>
    </source>
</evidence>
<dbReference type="GO" id="GO:0030288">
    <property type="term" value="C:outer membrane-bounded periplasmic space"/>
    <property type="evidence" value="ECO:0007669"/>
    <property type="project" value="UniProtKB-UniRule"/>
</dbReference>
<feature type="domain" description="Outer membrane lipoprotein BamD-like" evidence="4">
    <location>
        <begin position="263"/>
        <end position="341"/>
    </location>
</feature>
<keyword evidence="2" id="KW-0132">Cell division</keyword>
<evidence type="ECO:0000256" key="1">
    <source>
        <dbReference type="ARBA" id="ARBA00022729"/>
    </source>
</evidence>
<dbReference type="InterPro" id="IPR011990">
    <property type="entry name" value="TPR-like_helical_dom_sf"/>
</dbReference>
<feature type="chain" id="PRO_5013405010" description="Cell division coordinator CpoB" evidence="2">
    <location>
        <begin position="39"/>
        <end position="384"/>
    </location>
</feature>
<feature type="coiled-coil region" evidence="2">
    <location>
        <begin position="57"/>
        <end position="105"/>
    </location>
</feature>
<dbReference type="GO" id="GO:0043093">
    <property type="term" value="P:FtsZ-dependent cytokinesis"/>
    <property type="evidence" value="ECO:0007669"/>
    <property type="project" value="UniProtKB-UniRule"/>
</dbReference>
<dbReference type="Gene3D" id="1.25.40.10">
    <property type="entry name" value="Tetratricopeptide repeat domain"/>
    <property type="match status" value="1"/>
</dbReference>
<dbReference type="AlphaFoldDB" id="A0A212LMF6"/>
<accession>A0A212LMF6</accession>
<organism evidence="5">
    <name type="scientific">uncultured Pleomorphomonas sp</name>
    <dbReference type="NCBI Taxonomy" id="442121"/>
    <lineage>
        <taxon>Bacteria</taxon>
        <taxon>Pseudomonadati</taxon>
        <taxon>Pseudomonadota</taxon>
        <taxon>Alphaproteobacteria</taxon>
        <taxon>Hyphomicrobiales</taxon>
        <taxon>Pleomorphomonadaceae</taxon>
        <taxon>Pleomorphomonas</taxon>
        <taxon>environmental samples</taxon>
    </lineage>
</organism>
<gene>
    <name evidence="2" type="primary">cpoB</name>
    <name evidence="5" type="ORF">KL86PLE_90038</name>
</gene>
<keyword evidence="2" id="KW-0131">Cell cycle</keyword>
<dbReference type="SUPFAM" id="SSF48452">
    <property type="entry name" value="TPR-like"/>
    <property type="match status" value="1"/>
</dbReference>
<comment type="similarity">
    <text evidence="2">Belongs to the CpoB family.</text>
</comment>
<protein>
    <recommendedName>
        <fullName evidence="2">Cell division coordinator CpoB</fullName>
    </recommendedName>
</protein>
<dbReference type="InterPro" id="IPR014162">
    <property type="entry name" value="CpoB_C"/>
</dbReference>
<name>A0A212LMF6_9HYPH</name>
<evidence type="ECO:0000256" key="3">
    <source>
        <dbReference type="SAM" id="MobiDB-lite"/>
    </source>
</evidence>
<dbReference type="InterPro" id="IPR039565">
    <property type="entry name" value="BamD-like"/>
</dbReference>
<feature type="region of interest" description="Disordered" evidence="3">
    <location>
        <begin position="108"/>
        <end position="182"/>
    </location>
</feature>
<dbReference type="NCBIfam" id="TIGR02795">
    <property type="entry name" value="tol_pal_ybgF"/>
    <property type="match status" value="1"/>
</dbReference>
<keyword evidence="1 2" id="KW-0732">Signal</keyword>
<dbReference type="Pfam" id="PF13525">
    <property type="entry name" value="YfiO"/>
    <property type="match status" value="1"/>
</dbReference>